<comment type="pathway">
    <text evidence="3 8">Cofactor biosynthesis; tetrahydrofolate biosynthesis; 2-amino-4-hydroxy-6-hydroxymethyl-7,8-dihydropteridine diphosphate from 7,8-dihydroneopterin triphosphate: step 3/4.</text>
</comment>
<evidence type="ECO:0000256" key="3">
    <source>
        <dbReference type="ARBA" id="ARBA00005013"/>
    </source>
</evidence>
<dbReference type="InterPro" id="IPR006157">
    <property type="entry name" value="FolB_dom"/>
</dbReference>
<evidence type="ECO:0000256" key="7">
    <source>
        <dbReference type="ARBA" id="ARBA00023239"/>
    </source>
</evidence>
<reference evidence="10 11" key="1">
    <citation type="submission" date="2011-01" db="EMBL/GenBank/DDBJ databases">
        <authorList>
            <person name="Muzny D."/>
            <person name="Qin X."/>
            <person name="Deng J."/>
            <person name="Jiang H."/>
            <person name="Liu Y."/>
            <person name="Qu J."/>
            <person name="Song X.-Z."/>
            <person name="Zhang L."/>
            <person name="Thornton R."/>
            <person name="Coyle M."/>
            <person name="Francisco L."/>
            <person name="Jackson L."/>
            <person name="Javaid M."/>
            <person name="Korchina V."/>
            <person name="Kovar C."/>
            <person name="Mata R."/>
            <person name="Mathew T."/>
            <person name="Ngo R."/>
            <person name="Nguyen L."/>
            <person name="Nguyen N."/>
            <person name="Okwuonu G."/>
            <person name="Ongeri F."/>
            <person name="Pham C."/>
            <person name="Simmons D."/>
            <person name="Wilczek-Boney K."/>
            <person name="Hale W."/>
            <person name="Jakkamsetti A."/>
            <person name="Pham P."/>
            <person name="Ruth R."/>
            <person name="San Lucas F."/>
            <person name="Warren J."/>
            <person name="Zhang J."/>
            <person name="Zhao Z."/>
            <person name="Zhou C."/>
            <person name="Zhu D."/>
            <person name="Lee S."/>
            <person name="Bess C."/>
            <person name="Blankenburg K."/>
            <person name="Forbes L."/>
            <person name="Fu Q."/>
            <person name="Gubbala S."/>
            <person name="Hirani K."/>
            <person name="Jayaseelan J.C."/>
            <person name="Lara F."/>
            <person name="Munidasa M."/>
            <person name="Palculict T."/>
            <person name="Patil S."/>
            <person name="Pu L.-L."/>
            <person name="Saada N."/>
            <person name="Tang L."/>
            <person name="Weissenberger G."/>
            <person name="Zhu Y."/>
            <person name="Hemphill L."/>
            <person name="Shang Y."/>
            <person name="Youmans B."/>
            <person name="Ayvaz T."/>
            <person name="Ross M."/>
            <person name="Santibanez J."/>
            <person name="Aqrawi P."/>
            <person name="Gross S."/>
            <person name="Joshi V."/>
            <person name="Fowler G."/>
            <person name="Nazareth L."/>
            <person name="Reid J."/>
            <person name="Worley K."/>
            <person name="Petrosino J."/>
            <person name="Highlander S."/>
            <person name="Gibbs R."/>
        </authorList>
    </citation>
    <scope>NUCLEOTIDE SEQUENCE [LARGE SCALE GENOMIC DNA]</scope>
    <source>
        <strain evidence="10 11">ATCC 33394</strain>
    </source>
</reference>
<dbReference type="GO" id="GO:0005737">
    <property type="term" value="C:cytoplasm"/>
    <property type="evidence" value="ECO:0007669"/>
    <property type="project" value="TreeGrafter"/>
</dbReference>
<dbReference type="UniPathway" id="UPA00077">
    <property type="reaction ID" value="UER00154"/>
</dbReference>
<evidence type="ECO:0000313" key="10">
    <source>
        <dbReference type="EMBL" id="EGC17623.1"/>
    </source>
</evidence>
<protein>
    <recommendedName>
        <fullName evidence="8">7,8-dihydroneopterin aldolase</fullName>
        <ecNumber evidence="8">4.1.2.25</ecNumber>
    </recommendedName>
</protein>
<feature type="domain" description="Dihydroneopterin aldolase/epimerase" evidence="9">
    <location>
        <begin position="4"/>
        <end position="113"/>
    </location>
</feature>
<dbReference type="EMBL" id="AEWV01000015">
    <property type="protein sequence ID" value="EGC17623.1"/>
    <property type="molecule type" value="Genomic_DNA"/>
</dbReference>
<evidence type="ECO:0000256" key="4">
    <source>
        <dbReference type="ARBA" id="ARBA00005708"/>
    </source>
</evidence>
<dbReference type="Proteomes" id="UP000004088">
    <property type="component" value="Unassembled WGS sequence"/>
</dbReference>
<comment type="caution">
    <text evidence="10">The sequence shown here is derived from an EMBL/GenBank/DDBJ whole genome shotgun (WGS) entry which is preliminary data.</text>
</comment>
<dbReference type="NCBIfam" id="TIGR00525">
    <property type="entry name" value="folB"/>
    <property type="match status" value="1"/>
</dbReference>
<proteinExistence type="inferred from homology"/>
<sequence length="122" mass="13713">MDKIFLHGMKAETLIGVYEWERQQPQTLVIDLDIALPDNAGAQDDIAQTIHYGEVCQALRSELAKRNFLLLESLAQSIADFIFAQFHAAWVRVRITKPGILPRVAAVGVEIERHNPQKQPAP</sequence>
<keyword evidence="11" id="KW-1185">Reference proteome</keyword>
<dbReference type="SMART" id="SM00905">
    <property type="entry name" value="FolB"/>
    <property type="match status" value="1"/>
</dbReference>
<comment type="function">
    <text evidence="8">Catalyzes the conversion of 7,8-dihydroneopterin to 6-hydroxymethyl-7,8-dihydropterin.</text>
</comment>
<dbReference type="HOGENOM" id="CLU_112632_0_2_4"/>
<dbReference type="RefSeq" id="WP_003782323.1">
    <property type="nucleotide sequence ID" value="NZ_GL870929.1"/>
</dbReference>
<dbReference type="FunFam" id="3.30.1130.10:FF:000002">
    <property type="entry name" value="7,8-dihydroneopterin aldolase"/>
    <property type="match status" value="1"/>
</dbReference>
<dbReference type="SUPFAM" id="SSF55620">
    <property type="entry name" value="Tetrahydrobiopterin biosynthesis enzymes-like"/>
    <property type="match status" value="1"/>
</dbReference>
<comment type="catalytic activity">
    <reaction evidence="2 8">
        <text>7,8-dihydroneopterin = 6-hydroxymethyl-7,8-dihydropterin + glycolaldehyde</text>
        <dbReference type="Rhea" id="RHEA:10540"/>
        <dbReference type="ChEBI" id="CHEBI:17001"/>
        <dbReference type="ChEBI" id="CHEBI:17071"/>
        <dbReference type="ChEBI" id="CHEBI:44841"/>
        <dbReference type="EC" id="4.1.2.25"/>
    </reaction>
</comment>
<evidence type="ECO:0000259" key="9">
    <source>
        <dbReference type="SMART" id="SM00905"/>
    </source>
</evidence>
<evidence type="ECO:0000256" key="5">
    <source>
        <dbReference type="ARBA" id="ARBA00022909"/>
    </source>
</evidence>
<dbReference type="InterPro" id="IPR043133">
    <property type="entry name" value="GTP-CH-I_C/QueF"/>
</dbReference>
<name>F0EYL5_9NEIS</name>
<evidence type="ECO:0000313" key="11">
    <source>
        <dbReference type="Proteomes" id="UP000004088"/>
    </source>
</evidence>
<dbReference type="STRING" id="888741.HMPREF9098_0949"/>
<dbReference type="PANTHER" id="PTHR42844">
    <property type="entry name" value="DIHYDRONEOPTERIN ALDOLASE 1-RELATED"/>
    <property type="match status" value="1"/>
</dbReference>
<accession>F0EYL5</accession>
<dbReference type="Gene3D" id="3.30.1130.10">
    <property type="match status" value="1"/>
</dbReference>
<dbReference type="GO" id="GO:0046654">
    <property type="term" value="P:tetrahydrofolate biosynthetic process"/>
    <property type="evidence" value="ECO:0007669"/>
    <property type="project" value="UniProtKB-UniRule"/>
</dbReference>
<dbReference type="GO" id="GO:0046656">
    <property type="term" value="P:folic acid biosynthetic process"/>
    <property type="evidence" value="ECO:0007669"/>
    <property type="project" value="UniProtKB-UniRule"/>
</dbReference>
<dbReference type="GO" id="GO:0004150">
    <property type="term" value="F:dihydroneopterin aldolase activity"/>
    <property type="evidence" value="ECO:0007669"/>
    <property type="project" value="UniProtKB-UniRule"/>
</dbReference>
<evidence type="ECO:0000256" key="8">
    <source>
        <dbReference type="RuleBase" id="RU362079"/>
    </source>
</evidence>
<dbReference type="NCBIfam" id="TIGR00526">
    <property type="entry name" value="folB_dom"/>
    <property type="match status" value="1"/>
</dbReference>
<dbReference type="AlphaFoldDB" id="F0EYL5"/>
<evidence type="ECO:0000256" key="6">
    <source>
        <dbReference type="ARBA" id="ARBA00023235"/>
    </source>
</evidence>
<evidence type="ECO:0000256" key="2">
    <source>
        <dbReference type="ARBA" id="ARBA00001353"/>
    </source>
</evidence>
<organism evidence="10 11">
    <name type="scientific">Kingella denitrificans ATCC 33394</name>
    <dbReference type="NCBI Taxonomy" id="888741"/>
    <lineage>
        <taxon>Bacteria</taxon>
        <taxon>Pseudomonadati</taxon>
        <taxon>Pseudomonadota</taxon>
        <taxon>Betaproteobacteria</taxon>
        <taxon>Neisseriales</taxon>
        <taxon>Neisseriaceae</taxon>
        <taxon>Kingella</taxon>
    </lineage>
</organism>
<dbReference type="CDD" id="cd00534">
    <property type="entry name" value="DHNA_DHNTPE"/>
    <property type="match status" value="1"/>
</dbReference>
<comment type="similarity">
    <text evidence="4 8">Belongs to the DHNA family.</text>
</comment>
<evidence type="ECO:0000256" key="1">
    <source>
        <dbReference type="ARBA" id="ARBA00000693"/>
    </source>
</evidence>
<dbReference type="Pfam" id="PF02152">
    <property type="entry name" value="FolB"/>
    <property type="match status" value="1"/>
</dbReference>
<dbReference type="InterPro" id="IPR006156">
    <property type="entry name" value="Dihydroneopterin_aldolase"/>
</dbReference>
<dbReference type="GO" id="GO:0016853">
    <property type="term" value="F:isomerase activity"/>
    <property type="evidence" value="ECO:0007669"/>
    <property type="project" value="UniProtKB-KW"/>
</dbReference>
<dbReference type="EC" id="4.1.2.25" evidence="8"/>
<dbReference type="PANTHER" id="PTHR42844:SF1">
    <property type="entry name" value="DIHYDRONEOPTERIN ALDOLASE 1-RELATED"/>
    <property type="match status" value="1"/>
</dbReference>
<keyword evidence="7 8" id="KW-0456">Lyase</keyword>
<gene>
    <name evidence="10" type="primary">folB</name>
    <name evidence="10" type="ORF">HMPREF9098_0949</name>
</gene>
<comment type="catalytic activity">
    <reaction evidence="1">
        <text>7,8-dihydroneopterin = 7,8-dihydromonapterin</text>
        <dbReference type="Rhea" id="RHEA:45328"/>
        <dbReference type="ChEBI" id="CHEBI:17001"/>
        <dbReference type="ChEBI" id="CHEBI:71175"/>
        <dbReference type="EC" id="5.1.99.8"/>
    </reaction>
</comment>
<keyword evidence="6" id="KW-0413">Isomerase</keyword>
<keyword evidence="5 8" id="KW-0289">Folate biosynthesis</keyword>